<evidence type="ECO:0000256" key="5">
    <source>
        <dbReference type="ARBA" id="ARBA00023004"/>
    </source>
</evidence>
<evidence type="ECO:0000256" key="4">
    <source>
        <dbReference type="ARBA" id="ARBA00023002"/>
    </source>
</evidence>
<dbReference type="GO" id="GO:0005783">
    <property type="term" value="C:endoplasmic reticulum"/>
    <property type="evidence" value="ECO:0007669"/>
    <property type="project" value="TreeGrafter"/>
</dbReference>
<dbReference type="SUPFAM" id="SSF74650">
    <property type="entry name" value="Galactose mutarotase-like"/>
    <property type="match status" value="1"/>
</dbReference>
<dbReference type="InterPro" id="IPR006620">
    <property type="entry name" value="Pro_4_hyd_alph"/>
</dbReference>
<keyword evidence="4" id="KW-0560">Oxidoreductase</keyword>
<dbReference type="GO" id="GO:0004656">
    <property type="term" value="F:procollagen-proline 4-dioxygenase activity"/>
    <property type="evidence" value="ECO:0007669"/>
    <property type="project" value="TreeGrafter"/>
</dbReference>
<evidence type="ECO:0000256" key="6">
    <source>
        <dbReference type="SAM" id="MobiDB-lite"/>
    </source>
</evidence>
<dbReference type="InterPro" id="IPR011013">
    <property type="entry name" value="Gal_mutarotase_sf_dom"/>
</dbReference>
<dbReference type="AlphaFoldDB" id="A0A5A8C435"/>
<evidence type="ECO:0000259" key="7">
    <source>
        <dbReference type="PROSITE" id="PS51471"/>
    </source>
</evidence>
<keyword evidence="5" id="KW-0408">Iron</keyword>
<dbReference type="GO" id="GO:0031418">
    <property type="term" value="F:L-ascorbic acid binding"/>
    <property type="evidence" value="ECO:0007669"/>
    <property type="project" value="InterPro"/>
</dbReference>
<feature type="domain" description="Fe2OG dioxygenase" evidence="7">
    <location>
        <begin position="326"/>
        <end position="435"/>
    </location>
</feature>
<keyword evidence="2" id="KW-0479">Metal-binding</keyword>
<dbReference type="SMART" id="SM00702">
    <property type="entry name" value="P4Hc"/>
    <property type="match status" value="1"/>
</dbReference>
<feature type="region of interest" description="Disordered" evidence="6">
    <location>
        <begin position="43"/>
        <end position="63"/>
    </location>
</feature>
<dbReference type="GO" id="GO:0005975">
    <property type="term" value="P:carbohydrate metabolic process"/>
    <property type="evidence" value="ECO:0007669"/>
    <property type="project" value="InterPro"/>
</dbReference>
<evidence type="ECO:0000256" key="1">
    <source>
        <dbReference type="ARBA" id="ARBA00001961"/>
    </source>
</evidence>
<dbReference type="InterPro" id="IPR005123">
    <property type="entry name" value="Oxoglu/Fe-dep_dioxygenase_dom"/>
</dbReference>
<dbReference type="InterPro" id="IPR045054">
    <property type="entry name" value="P4HA-like"/>
</dbReference>
<comment type="cofactor">
    <cofactor evidence="1">
        <name>L-ascorbate</name>
        <dbReference type="ChEBI" id="CHEBI:38290"/>
    </cofactor>
</comment>
<feature type="compositionally biased region" description="Basic and acidic residues" evidence="6">
    <location>
        <begin position="45"/>
        <end position="57"/>
    </location>
</feature>
<protein>
    <recommendedName>
        <fullName evidence="7">Fe2OG dioxygenase domain-containing protein</fullName>
    </recommendedName>
</protein>
<accession>A0A5A8C435</accession>
<dbReference type="PANTHER" id="PTHR10869:SF229">
    <property type="entry name" value="PROLYL 4-HYDROXYLASE ALPHA SUBUNIT DOMAIN-CONTAINING PROTEIN"/>
    <property type="match status" value="1"/>
</dbReference>
<evidence type="ECO:0000313" key="9">
    <source>
        <dbReference type="Proteomes" id="UP000323011"/>
    </source>
</evidence>
<dbReference type="InterPro" id="IPR014718">
    <property type="entry name" value="GH-type_carb-bd"/>
</dbReference>
<name>A0A5A8C435_CAFRO</name>
<evidence type="ECO:0000256" key="3">
    <source>
        <dbReference type="ARBA" id="ARBA00022964"/>
    </source>
</evidence>
<dbReference type="EMBL" id="VLTN01000066">
    <property type="protein sequence ID" value="KAA0147484.1"/>
    <property type="molecule type" value="Genomic_DNA"/>
</dbReference>
<proteinExistence type="predicted"/>
<dbReference type="Gene3D" id="2.60.120.620">
    <property type="entry name" value="q2cbj1_9rhob like domain"/>
    <property type="match status" value="1"/>
</dbReference>
<keyword evidence="3" id="KW-0223">Dioxygenase</keyword>
<keyword evidence="9" id="KW-1185">Reference proteome</keyword>
<dbReference type="PANTHER" id="PTHR10869">
    <property type="entry name" value="PROLYL 4-HYDROXYLASE ALPHA SUBUNIT"/>
    <property type="match status" value="1"/>
</dbReference>
<dbReference type="InterPro" id="IPR044862">
    <property type="entry name" value="Pro_4_hyd_alph_FE2OG_OXY"/>
</dbReference>
<evidence type="ECO:0000313" key="8">
    <source>
        <dbReference type="EMBL" id="KAA0147484.1"/>
    </source>
</evidence>
<comment type="caution">
    <text evidence="8">The sequence shown here is derived from an EMBL/GenBank/DDBJ whole genome shotgun (WGS) entry which is preliminary data.</text>
</comment>
<dbReference type="PROSITE" id="PS51471">
    <property type="entry name" value="FE2OG_OXY"/>
    <property type="match status" value="1"/>
</dbReference>
<dbReference type="GO" id="GO:0005506">
    <property type="term" value="F:iron ion binding"/>
    <property type="evidence" value="ECO:0007669"/>
    <property type="project" value="InterPro"/>
</dbReference>
<dbReference type="Pfam" id="PF13640">
    <property type="entry name" value="2OG-FeII_Oxy_3"/>
    <property type="match status" value="1"/>
</dbReference>
<dbReference type="Proteomes" id="UP000323011">
    <property type="component" value="Unassembled WGS sequence"/>
</dbReference>
<organism evidence="8 9">
    <name type="scientific">Cafeteria roenbergensis</name>
    <name type="common">Marine flagellate</name>
    <dbReference type="NCBI Taxonomy" id="33653"/>
    <lineage>
        <taxon>Eukaryota</taxon>
        <taxon>Sar</taxon>
        <taxon>Stramenopiles</taxon>
        <taxon>Bigyra</taxon>
        <taxon>Opalozoa</taxon>
        <taxon>Bicosoecida</taxon>
        <taxon>Cafeteriaceae</taxon>
        <taxon>Cafeteria</taxon>
    </lineage>
</organism>
<evidence type="ECO:0000256" key="2">
    <source>
        <dbReference type="ARBA" id="ARBA00022723"/>
    </source>
</evidence>
<reference evidence="8 9" key="1">
    <citation type="submission" date="2019-07" db="EMBL/GenBank/DDBJ databases">
        <title>Genomes of Cafeteria roenbergensis.</title>
        <authorList>
            <person name="Fischer M.G."/>
            <person name="Hackl T."/>
            <person name="Roman M."/>
        </authorList>
    </citation>
    <scope>NUCLEOTIDE SEQUENCE [LARGE SCALE GENOMIC DNA]</scope>
    <source>
        <strain evidence="8 9">BVI</strain>
    </source>
</reference>
<gene>
    <name evidence="8" type="ORF">FNF29_07330</name>
</gene>
<dbReference type="Gene3D" id="2.70.98.10">
    <property type="match status" value="1"/>
</dbReference>
<sequence>MAMAVGDEALAVIGAADGLEAVVSSSGADVLSLRFGGVELLHNPRGRETGSGPHDDGTEPPLGWQGGCMQLFPAVGRQRGGVYSAGSARGLSMPTHGFLSGCHTPLALDTEHGVVTATWSSGKGGCRVPDGADWPFEAQLAARFSVHGDTLSVEYTVDAGPAAADGQVAPVSIGNHLSLAVPWAGKAAGGPAPSLLLRAGPAARGSPVGIPLLPAAPIDPELEPRYLDDEERKPEFYLPLTPDYPGVTKVHDLPPIYTVDDFLTGEECDRLMELGTPGLKRSIVVDGSEGKTSAPTRTSSSTFLRKSGTVWLAEKIAALTGKPSPTQEPAQVCRYLHGQRYASHFDAFDLTNEPGRACARTGGQRVATVLIYLNTVEDGGGGTDFPKLSKRFFPKRGTALVFFPCTLDGRLDTLALHSGLEATSPKWVCQVWIRQREFR</sequence>